<name>A0A2Z6IBX7_9BURK</name>
<dbReference type="SMART" id="SM01118">
    <property type="entry name" value="CYTH"/>
    <property type="match status" value="1"/>
</dbReference>
<organism evidence="3 4">
    <name type="scientific">Sutterella megalosphaeroides</name>
    <dbReference type="NCBI Taxonomy" id="2494234"/>
    <lineage>
        <taxon>Bacteria</taxon>
        <taxon>Pseudomonadati</taxon>
        <taxon>Pseudomonadota</taxon>
        <taxon>Betaproteobacteria</taxon>
        <taxon>Burkholderiales</taxon>
        <taxon>Sutterellaceae</taxon>
        <taxon>Sutterella</taxon>
    </lineage>
</organism>
<accession>A0A2Z6IBX7</accession>
<dbReference type="PANTHER" id="PTHR40114">
    <property type="entry name" value="SLR0698 PROTEIN"/>
    <property type="match status" value="1"/>
</dbReference>
<dbReference type="PANTHER" id="PTHR40114:SF1">
    <property type="entry name" value="SLR0698 PROTEIN"/>
    <property type="match status" value="1"/>
</dbReference>
<protein>
    <submittedName>
        <fullName evidence="3">CYTH domain-containing protein</fullName>
    </submittedName>
</protein>
<evidence type="ECO:0000256" key="1">
    <source>
        <dbReference type="PIRSR" id="PIRSR016487-1"/>
    </source>
</evidence>
<evidence type="ECO:0000313" key="4">
    <source>
        <dbReference type="Proteomes" id="UP000271003"/>
    </source>
</evidence>
<reference evidence="3 4" key="1">
    <citation type="journal article" date="2018" name="Int. J. Syst. Evol. Microbiol.">
        <title>Mesosutterella multiformis gen. nov., sp. nov., a member of the family Sutterellaceae and Sutterella megalosphaeroides sp. nov., isolated from human faeces.</title>
        <authorList>
            <person name="Sakamoto M."/>
            <person name="Ikeyama N."/>
            <person name="Kunihiro T."/>
            <person name="Iino T."/>
            <person name="Yuki M."/>
            <person name="Ohkuma M."/>
        </authorList>
    </citation>
    <scope>NUCLEOTIDE SEQUENCE [LARGE SCALE GENOMIC DNA]</scope>
    <source>
        <strain evidence="3 4">6FBBBH3</strain>
    </source>
</reference>
<dbReference type="Gene3D" id="2.40.320.10">
    <property type="entry name" value="Hypothetical Protein Pfu-838710-001"/>
    <property type="match status" value="1"/>
</dbReference>
<dbReference type="InterPro" id="IPR023577">
    <property type="entry name" value="CYTH_domain"/>
</dbReference>
<dbReference type="Pfam" id="PF01928">
    <property type="entry name" value="CYTH"/>
    <property type="match status" value="1"/>
</dbReference>
<dbReference type="CDD" id="cd07891">
    <property type="entry name" value="CYTH-like_CthTTM-like_1"/>
    <property type="match status" value="1"/>
</dbReference>
<dbReference type="PIRSF" id="PIRSF016487">
    <property type="entry name" value="CYTH_UCP016487"/>
    <property type="match status" value="1"/>
</dbReference>
<keyword evidence="4" id="KW-1185">Reference proteome</keyword>
<dbReference type="Proteomes" id="UP000271003">
    <property type="component" value="Chromosome"/>
</dbReference>
<sequence>MALEIERKFLVRDAGDTVLPDWKRLAEDPEGTLYRQGYLSRDPDRTVRVRVAGDKARLTVKGRTTGCTRSEFEYPIPLEDARRMLDELVLPPVLEKRRYRVPFAGHVWEVDEFEGENRGLVVAEVELESEEEALLLPDWAGEEVTGDPRYYNATLSENPYARWKTEGDRASETPND</sequence>
<dbReference type="InterPro" id="IPR012042">
    <property type="entry name" value="NeuTTM/CthTTM-like"/>
</dbReference>
<dbReference type="KEGG" id="sutt:SUTMEG_16930"/>
<dbReference type="PROSITE" id="PS51707">
    <property type="entry name" value="CYTH"/>
    <property type="match status" value="1"/>
</dbReference>
<dbReference type="OrthoDB" id="9805588at2"/>
<dbReference type="SUPFAM" id="SSF55154">
    <property type="entry name" value="CYTH-like phosphatases"/>
    <property type="match status" value="1"/>
</dbReference>
<dbReference type="EMBL" id="AP018786">
    <property type="protein sequence ID" value="BBF23802.1"/>
    <property type="molecule type" value="Genomic_DNA"/>
</dbReference>
<dbReference type="RefSeq" id="WP_120177368.1">
    <property type="nucleotide sequence ID" value="NZ_AP018786.1"/>
</dbReference>
<evidence type="ECO:0000259" key="2">
    <source>
        <dbReference type="PROSITE" id="PS51707"/>
    </source>
</evidence>
<dbReference type="InterPro" id="IPR033469">
    <property type="entry name" value="CYTH-like_dom_sf"/>
</dbReference>
<evidence type="ECO:0000313" key="3">
    <source>
        <dbReference type="EMBL" id="BBF23802.1"/>
    </source>
</evidence>
<gene>
    <name evidence="3" type="ORF">SUTMEG_16930</name>
</gene>
<proteinExistence type="predicted"/>
<dbReference type="AlphaFoldDB" id="A0A2Z6IBX7"/>
<feature type="active site" description="Proton acceptor" evidence="1">
    <location>
        <position position="38"/>
    </location>
</feature>
<feature type="domain" description="CYTH" evidence="2">
    <location>
        <begin position="2"/>
        <end position="157"/>
    </location>
</feature>